<accession>A0A438J4Y7</accession>
<protein>
    <submittedName>
        <fullName evidence="2">Uncharacterized protein</fullName>
    </submittedName>
</protein>
<feature type="compositionally biased region" description="Basic and acidic residues" evidence="1">
    <location>
        <begin position="40"/>
        <end position="62"/>
    </location>
</feature>
<dbReference type="EMBL" id="QGNW01000062">
    <property type="protein sequence ID" value="RVX04031.1"/>
    <property type="molecule type" value="Genomic_DNA"/>
</dbReference>
<proteinExistence type="predicted"/>
<sequence>MEPETRRRIEKTVLEILKSADMDEMTESSRPSFSPPKNLDGNRNRNREPDRKKANTEAAEREPTEEEEEERWRRIEERVVVLRSTTMTAISLSVEVVELSRVELGWLRVVLHGYGLRIRLCLGLEKSEDNGN</sequence>
<organism evidence="2 3">
    <name type="scientific">Vitis vinifera</name>
    <name type="common">Grape</name>
    <dbReference type="NCBI Taxonomy" id="29760"/>
    <lineage>
        <taxon>Eukaryota</taxon>
        <taxon>Viridiplantae</taxon>
        <taxon>Streptophyta</taxon>
        <taxon>Embryophyta</taxon>
        <taxon>Tracheophyta</taxon>
        <taxon>Spermatophyta</taxon>
        <taxon>Magnoliopsida</taxon>
        <taxon>eudicotyledons</taxon>
        <taxon>Gunneridae</taxon>
        <taxon>Pentapetalae</taxon>
        <taxon>rosids</taxon>
        <taxon>Vitales</taxon>
        <taxon>Vitaceae</taxon>
        <taxon>Viteae</taxon>
        <taxon>Vitis</taxon>
    </lineage>
</organism>
<comment type="caution">
    <text evidence="2">The sequence shown here is derived from an EMBL/GenBank/DDBJ whole genome shotgun (WGS) entry which is preliminary data.</text>
</comment>
<evidence type="ECO:0000313" key="2">
    <source>
        <dbReference type="EMBL" id="RVX04031.1"/>
    </source>
</evidence>
<reference evidence="2 3" key="1">
    <citation type="journal article" date="2018" name="PLoS Genet.">
        <title>Population sequencing reveals clonal diversity and ancestral inbreeding in the grapevine cultivar Chardonnay.</title>
        <authorList>
            <person name="Roach M.J."/>
            <person name="Johnson D.L."/>
            <person name="Bohlmann J."/>
            <person name="van Vuuren H.J."/>
            <person name="Jones S.J."/>
            <person name="Pretorius I.S."/>
            <person name="Schmidt S.A."/>
            <person name="Borneman A.R."/>
        </authorList>
    </citation>
    <scope>NUCLEOTIDE SEQUENCE [LARGE SCALE GENOMIC DNA]</scope>
    <source>
        <strain evidence="3">cv. Chardonnay</strain>
        <tissue evidence="2">Leaf</tissue>
    </source>
</reference>
<dbReference type="Proteomes" id="UP000288805">
    <property type="component" value="Unassembled WGS sequence"/>
</dbReference>
<evidence type="ECO:0000313" key="3">
    <source>
        <dbReference type="Proteomes" id="UP000288805"/>
    </source>
</evidence>
<name>A0A438J4Y7_VITVI</name>
<feature type="region of interest" description="Disordered" evidence="1">
    <location>
        <begin position="17"/>
        <end position="72"/>
    </location>
</feature>
<dbReference type="AlphaFoldDB" id="A0A438J4Y7"/>
<gene>
    <name evidence="2" type="ORF">CK203_015718</name>
</gene>
<evidence type="ECO:0000256" key="1">
    <source>
        <dbReference type="SAM" id="MobiDB-lite"/>
    </source>
</evidence>